<keyword evidence="8" id="KW-1185">Reference proteome</keyword>
<comment type="subcellular location">
    <subcellularLocation>
        <location evidence="1">Nucleus</location>
    </subcellularLocation>
</comment>
<dbReference type="Proteomes" id="UP001652625">
    <property type="component" value="Chromosome 09"/>
</dbReference>
<dbReference type="PANTHER" id="PTHR21964">
    <property type="entry name" value="BREAST CANCER METASTASIS-SUPPRESSOR 1"/>
    <property type="match status" value="1"/>
</dbReference>
<feature type="region of interest" description="Disordered" evidence="7">
    <location>
        <begin position="21"/>
        <end position="62"/>
    </location>
</feature>
<dbReference type="Pfam" id="PF08598">
    <property type="entry name" value="Sds3"/>
    <property type="match status" value="1"/>
</dbReference>
<feature type="compositionally biased region" description="Acidic residues" evidence="7">
    <location>
        <begin position="43"/>
        <end position="61"/>
    </location>
</feature>
<gene>
    <name evidence="9" type="primary">LOC100197484</name>
</gene>
<evidence type="ECO:0000256" key="7">
    <source>
        <dbReference type="SAM" id="MobiDB-lite"/>
    </source>
</evidence>
<sequence length="337" mass="39686">MMKHTDICLNLDEDSMEELEKDSCDCPTIDCGEEEDNKKENDISEDSEDSELEDSLDEAEAEERRSRYLQDMNDLEKQFVDLKEQLFKERITQIEEQLDHINNSEAQEYTGPLKQLEDEFIGRNDVAGHRKHYRTINLENKLKCELQNAEQHFQNEEQQLFDALHADLQEKLRRIEEERHNADMHSELWCDDSLRYRKRRKGLDIFIPDKRKKPVIVSGPYIIYMLKELEIMDDWAAIRKAKLELAGRNNAESMTDDPLIVARYEDGKFFYKGDWFQKGEKVLLDNSIDNPVVATITGINTVELWVSKREGIKCKLSIAQFQKGKYIMRRTVPEELT</sequence>
<keyword evidence="2" id="KW-0678">Repressor</keyword>
<keyword evidence="6" id="KW-0175">Coiled coil</keyword>
<dbReference type="RefSeq" id="XP_065661696.1">
    <property type="nucleotide sequence ID" value="XM_065805624.1"/>
</dbReference>
<evidence type="ECO:0000256" key="2">
    <source>
        <dbReference type="ARBA" id="ARBA00022491"/>
    </source>
</evidence>
<evidence type="ECO:0000256" key="5">
    <source>
        <dbReference type="ARBA" id="ARBA00023242"/>
    </source>
</evidence>
<dbReference type="InterPro" id="IPR013907">
    <property type="entry name" value="Sds3"/>
</dbReference>
<reference evidence="9" key="1">
    <citation type="submission" date="2025-08" db="UniProtKB">
        <authorList>
            <consortium name="RefSeq"/>
        </authorList>
    </citation>
    <scope>IDENTIFICATION</scope>
</reference>
<feature type="coiled-coil region" evidence="6">
    <location>
        <begin position="139"/>
        <end position="185"/>
    </location>
</feature>
<keyword evidence="4" id="KW-0804">Transcription</keyword>
<organism evidence="8 9">
    <name type="scientific">Hydra vulgaris</name>
    <name type="common">Hydra</name>
    <name type="synonym">Hydra attenuata</name>
    <dbReference type="NCBI Taxonomy" id="6087"/>
    <lineage>
        <taxon>Eukaryota</taxon>
        <taxon>Metazoa</taxon>
        <taxon>Cnidaria</taxon>
        <taxon>Hydrozoa</taxon>
        <taxon>Hydroidolina</taxon>
        <taxon>Anthoathecata</taxon>
        <taxon>Aplanulata</taxon>
        <taxon>Hydridae</taxon>
        <taxon>Hydra</taxon>
    </lineage>
</organism>
<accession>A0ABM4CIW8</accession>
<dbReference type="Gene3D" id="1.20.5.1500">
    <property type="match status" value="1"/>
</dbReference>
<keyword evidence="5" id="KW-0539">Nucleus</keyword>
<keyword evidence="3" id="KW-0805">Transcription regulation</keyword>
<evidence type="ECO:0000256" key="4">
    <source>
        <dbReference type="ARBA" id="ARBA00023163"/>
    </source>
</evidence>
<evidence type="ECO:0000256" key="6">
    <source>
        <dbReference type="SAM" id="Coils"/>
    </source>
</evidence>
<dbReference type="GeneID" id="100197484"/>
<dbReference type="SMART" id="SM01401">
    <property type="entry name" value="Sds3"/>
    <property type="match status" value="1"/>
</dbReference>
<name>A0ABM4CIW8_HYDVU</name>
<evidence type="ECO:0000313" key="9">
    <source>
        <dbReference type="RefSeq" id="XP_065661696.1"/>
    </source>
</evidence>
<evidence type="ECO:0000256" key="3">
    <source>
        <dbReference type="ARBA" id="ARBA00023015"/>
    </source>
</evidence>
<evidence type="ECO:0000256" key="1">
    <source>
        <dbReference type="ARBA" id="ARBA00004123"/>
    </source>
</evidence>
<proteinExistence type="predicted"/>
<protein>
    <submittedName>
        <fullName evidence="9">Breast cancer metastasis-suppressor 1-like protein-A isoform X3</fullName>
    </submittedName>
</protein>
<evidence type="ECO:0000313" key="8">
    <source>
        <dbReference type="Proteomes" id="UP001652625"/>
    </source>
</evidence>